<dbReference type="InterPro" id="IPR051906">
    <property type="entry name" value="TolC-like"/>
</dbReference>
<dbReference type="Pfam" id="PF02321">
    <property type="entry name" value="OEP"/>
    <property type="match status" value="2"/>
</dbReference>
<keyword evidence="3" id="KW-0813">Transport</keyword>
<keyword evidence="7" id="KW-0998">Cell outer membrane</keyword>
<evidence type="ECO:0000313" key="10">
    <source>
        <dbReference type="Proteomes" id="UP000266693"/>
    </source>
</evidence>
<keyword evidence="5" id="KW-0812">Transmembrane</keyword>
<dbReference type="GO" id="GO:1990281">
    <property type="term" value="C:efflux pump complex"/>
    <property type="evidence" value="ECO:0007669"/>
    <property type="project" value="TreeGrafter"/>
</dbReference>
<evidence type="ECO:0000256" key="5">
    <source>
        <dbReference type="ARBA" id="ARBA00022692"/>
    </source>
</evidence>
<accession>A0A396RTL1</accession>
<evidence type="ECO:0000256" key="2">
    <source>
        <dbReference type="ARBA" id="ARBA00007613"/>
    </source>
</evidence>
<comment type="subcellular location">
    <subcellularLocation>
        <location evidence="1">Cell outer membrane</location>
    </subcellularLocation>
</comment>
<dbReference type="SUPFAM" id="SSF56954">
    <property type="entry name" value="Outer membrane efflux proteins (OEP)"/>
    <property type="match status" value="1"/>
</dbReference>
<keyword evidence="4" id="KW-1134">Transmembrane beta strand</keyword>
<feature type="compositionally biased region" description="Low complexity" evidence="8">
    <location>
        <begin position="11"/>
        <end position="22"/>
    </location>
</feature>
<keyword evidence="10" id="KW-1185">Reference proteome</keyword>
<evidence type="ECO:0000256" key="4">
    <source>
        <dbReference type="ARBA" id="ARBA00022452"/>
    </source>
</evidence>
<evidence type="ECO:0000256" key="3">
    <source>
        <dbReference type="ARBA" id="ARBA00022448"/>
    </source>
</evidence>
<evidence type="ECO:0000313" key="9">
    <source>
        <dbReference type="EMBL" id="RHW19456.1"/>
    </source>
</evidence>
<gene>
    <name evidence="9" type="ORF">D1610_02765</name>
</gene>
<evidence type="ECO:0000256" key="7">
    <source>
        <dbReference type="ARBA" id="ARBA00023237"/>
    </source>
</evidence>
<feature type="region of interest" description="Disordered" evidence="8">
    <location>
        <begin position="1"/>
        <end position="22"/>
    </location>
</feature>
<keyword evidence="6" id="KW-0472">Membrane</keyword>
<dbReference type="PANTHER" id="PTHR30026:SF20">
    <property type="entry name" value="OUTER MEMBRANE PROTEIN TOLC"/>
    <property type="match status" value="1"/>
</dbReference>
<dbReference type="OrthoDB" id="188180at2"/>
<dbReference type="GO" id="GO:0015562">
    <property type="term" value="F:efflux transmembrane transporter activity"/>
    <property type="evidence" value="ECO:0007669"/>
    <property type="project" value="InterPro"/>
</dbReference>
<dbReference type="GO" id="GO:0009279">
    <property type="term" value="C:cell outer membrane"/>
    <property type="evidence" value="ECO:0007669"/>
    <property type="project" value="UniProtKB-SubCell"/>
</dbReference>
<evidence type="ECO:0000256" key="6">
    <source>
        <dbReference type="ARBA" id="ARBA00023136"/>
    </source>
</evidence>
<dbReference type="EMBL" id="QWLV01000001">
    <property type="protein sequence ID" value="RHW19456.1"/>
    <property type="molecule type" value="Genomic_DNA"/>
</dbReference>
<evidence type="ECO:0000256" key="1">
    <source>
        <dbReference type="ARBA" id="ARBA00004442"/>
    </source>
</evidence>
<reference evidence="9 10" key="1">
    <citation type="submission" date="2018-08" db="EMBL/GenBank/DDBJ databases">
        <title>The multiple taxonomic identification of Sphingomonas gilva.</title>
        <authorList>
            <person name="Zhu D."/>
            <person name="Zheng S."/>
        </authorList>
    </citation>
    <scope>NUCLEOTIDE SEQUENCE [LARGE SCALE GENOMIC DNA]</scope>
    <source>
        <strain evidence="9 10">ZDH117</strain>
    </source>
</reference>
<protein>
    <submittedName>
        <fullName evidence="9">TolC family protein</fullName>
    </submittedName>
</protein>
<dbReference type="InterPro" id="IPR003423">
    <property type="entry name" value="OMP_efflux"/>
</dbReference>
<dbReference type="Proteomes" id="UP000266693">
    <property type="component" value="Unassembled WGS sequence"/>
</dbReference>
<dbReference type="PANTHER" id="PTHR30026">
    <property type="entry name" value="OUTER MEMBRANE PROTEIN TOLC"/>
    <property type="match status" value="1"/>
</dbReference>
<name>A0A396RTL1_9SPHN</name>
<dbReference type="RefSeq" id="WP_118862960.1">
    <property type="nucleotide sequence ID" value="NZ_QWLV01000001.1"/>
</dbReference>
<comment type="caution">
    <text evidence="9">The sequence shown here is derived from an EMBL/GenBank/DDBJ whole genome shotgun (WGS) entry which is preliminary data.</text>
</comment>
<dbReference type="AlphaFoldDB" id="A0A396RTL1"/>
<evidence type="ECO:0000256" key="8">
    <source>
        <dbReference type="SAM" id="MobiDB-lite"/>
    </source>
</evidence>
<organism evidence="9 10">
    <name type="scientific">Sphingomonas gilva</name>
    <dbReference type="NCBI Taxonomy" id="2305907"/>
    <lineage>
        <taxon>Bacteria</taxon>
        <taxon>Pseudomonadati</taxon>
        <taxon>Pseudomonadota</taxon>
        <taxon>Alphaproteobacteria</taxon>
        <taxon>Sphingomonadales</taxon>
        <taxon>Sphingomonadaceae</taxon>
        <taxon>Sphingomonas</taxon>
    </lineage>
</organism>
<proteinExistence type="inferred from homology"/>
<dbReference type="Gene3D" id="1.20.1600.10">
    <property type="entry name" value="Outer membrane efflux proteins (OEP)"/>
    <property type="match status" value="1"/>
</dbReference>
<comment type="similarity">
    <text evidence="2">Belongs to the outer membrane factor (OMF) (TC 1.B.17) family.</text>
</comment>
<dbReference type="GO" id="GO:0015288">
    <property type="term" value="F:porin activity"/>
    <property type="evidence" value="ECO:0007669"/>
    <property type="project" value="TreeGrafter"/>
</dbReference>
<sequence>MASGASAQEFSPVAPVSSPAAPRPAISGPPVAISLEDAVAIGLRDNRTIQSAYLQRVVQKFDLAVAERRFQPRLDIVADVFHERALGRTAIRSTITPAVSWLAPTGAQIGFVWDRRDRLDQPTSSSEIASLFVTQPLLRGGGFAVNMAPVRVARLQEEINRLGLKATVADTVATIVFAYRNLLQAQEQVRLAELSLERTRNLLETNRALIDAGRMAAADIVQTESGLATQQVALLQAQQSRASAQLALLQLLAVEPRTNIVAGDAIAAEHVPIDVERAIAFGMAGRMDVLAQRKALEQARQALLVAKNNRLWDVSVVGTVTRQRGSDPILGRIEPRTDHTIGLQLAIPIGDPSAEQGEVRATTDLRTAELRYEDLSQSVETQIRDAVQSVEASWLQLEAARRARELAARALDLQREKFEAGRASNFEVLSFQADLRAADTQELTASIAYLNALTQFDQQIGSTLDTWQISLND</sequence>